<accession>A0AAE4APC7</accession>
<feature type="transmembrane region" description="Helical" evidence="1">
    <location>
        <begin position="409"/>
        <end position="427"/>
    </location>
</feature>
<evidence type="ECO:0000313" key="3">
    <source>
        <dbReference type="Proteomes" id="UP001238163"/>
    </source>
</evidence>
<dbReference type="Gene3D" id="1.25.40.10">
    <property type="entry name" value="Tetratricopeptide repeat domain"/>
    <property type="match status" value="1"/>
</dbReference>
<comment type="caution">
    <text evidence="2">The sequence shown here is derived from an EMBL/GenBank/DDBJ whole genome shotgun (WGS) entry which is preliminary data.</text>
</comment>
<sequence length="430" mass="48936">MANYFATRYETPIVTSRMAAEAPWNAVEAKHWELARRLLNDLVWLEAMCQTSIRDADIFWRTMEREKADHFVVGLRRHMDGPESALTANRLDILCELAAQYCLYDSEGRKLALRTIRLYRERLMKDEATNGLQLAKLEMSQGALLLSGGEFDMAITCYLNAWGRANDMGNISLEGTASGALGTAHTQKVNFLLQFTGFKSLWDLHCEAREADKCFTMEYFAARQTNDGSMALDSLHGCFGIRLLMGKKTQARRIAQQVLQMVEQESIADPDKLASAYALLGKCSIVSGDGRQAAKYYEKAISCCRFVGNYYQLPERLLDLAYVHLHFGPMADNDRWNKTECLCAEAVHILQGHNGREDVLARAQNFARLAKTLQSSCNHLEYLRRCWARHKMRRRVTQGPFGHFLKKMFWVRGLPIIGLVIGAILLFRKQ</sequence>
<evidence type="ECO:0000313" key="2">
    <source>
        <dbReference type="EMBL" id="MDQ0290561.1"/>
    </source>
</evidence>
<dbReference type="SUPFAM" id="SSF48452">
    <property type="entry name" value="TPR-like"/>
    <property type="match status" value="1"/>
</dbReference>
<protein>
    <submittedName>
        <fullName evidence="2">Tetratricopeptide (TPR) repeat protein</fullName>
    </submittedName>
</protein>
<name>A0AAE4APC7_9BACT</name>
<reference evidence="2" key="1">
    <citation type="submission" date="2023-07" db="EMBL/GenBank/DDBJ databases">
        <title>Genomic Encyclopedia of Type Strains, Phase IV (KMG-IV): sequencing the most valuable type-strain genomes for metagenomic binning, comparative biology and taxonomic classification.</title>
        <authorList>
            <person name="Goeker M."/>
        </authorList>
    </citation>
    <scope>NUCLEOTIDE SEQUENCE</scope>
    <source>
        <strain evidence="2">DSM 24202</strain>
    </source>
</reference>
<evidence type="ECO:0000256" key="1">
    <source>
        <dbReference type="SAM" id="Phobius"/>
    </source>
</evidence>
<gene>
    <name evidence="2" type="ORF">J3R75_002668</name>
</gene>
<keyword evidence="1" id="KW-1133">Transmembrane helix</keyword>
<dbReference type="Proteomes" id="UP001238163">
    <property type="component" value="Unassembled WGS sequence"/>
</dbReference>
<keyword evidence="3" id="KW-1185">Reference proteome</keyword>
<dbReference type="InterPro" id="IPR011990">
    <property type="entry name" value="TPR-like_helical_dom_sf"/>
</dbReference>
<keyword evidence="1" id="KW-0472">Membrane</keyword>
<dbReference type="RefSeq" id="WP_307262159.1">
    <property type="nucleotide sequence ID" value="NZ_JAUSVL010000001.1"/>
</dbReference>
<dbReference type="EMBL" id="JAUSVL010000001">
    <property type="protein sequence ID" value="MDQ0290561.1"/>
    <property type="molecule type" value="Genomic_DNA"/>
</dbReference>
<proteinExistence type="predicted"/>
<keyword evidence="1" id="KW-0812">Transmembrane</keyword>
<dbReference type="AlphaFoldDB" id="A0AAE4APC7"/>
<organism evidence="2 3">
    <name type="scientific">Oligosphaera ethanolica</name>
    <dbReference type="NCBI Taxonomy" id="760260"/>
    <lineage>
        <taxon>Bacteria</taxon>
        <taxon>Pseudomonadati</taxon>
        <taxon>Lentisphaerota</taxon>
        <taxon>Oligosphaeria</taxon>
        <taxon>Oligosphaerales</taxon>
        <taxon>Oligosphaeraceae</taxon>
        <taxon>Oligosphaera</taxon>
    </lineage>
</organism>